<evidence type="ECO:0000313" key="5">
    <source>
        <dbReference type="Proteomes" id="UP001359469"/>
    </source>
</evidence>
<sequence length="273" mass="30020">MPELTTNWVIFTDLDGSLLDHDTYRWDDAKPWLNRLQRQQVPIIITTSKTAAEIMPLQQALGLSDMPAIAENGAHILLPSSRLSSPSTASLTYSDICRQLQQLRERYGFVFRGFADMDDVAVAAVTGLTVPQAALARQRHASEPLLWQGDTASLEIFRACLAQKKLSLTQGGRFLHVMHNGISKGIAVHQLIKQMQAATRQTLATIGLGDGPNDTSLLEATDYAVIIKGNHNHYVTLSPGSCKEIYRTQAAGPAGWSEGLTYFLGRYEAELLD</sequence>
<evidence type="ECO:0000313" key="4">
    <source>
        <dbReference type="EMBL" id="MEI7064903.1"/>
    </source>
</evidence>
<dbReference type="EC" id="3.1.3.70" evidence="4"/>
<comment type="caution">
    <text evidence="4">The sequence shown here is derived from an EMBL/GenBank/DDBJ whole genome shotgun (WGS) entry which is preliminary data.</text>
</comment>
<dbReference type="InterPro" id="IPR006381">
    <property type="entry name" value="HAD-SF-IIB-MPGP"/>
</dbReference>
<accession>A0ABU8JPA1</accession>
<dbReference type="PANTHER" id="PTHR10000">
    <property type="entry name" value="PHOSPHOSERINE PHOSPHATASE"/>
    <property type="match status" value="1"/>
</dbReference>
<dbReference type="SFLD" id="SFLDS00003">
    <property type="entry name" value="Haloacid_Dehalogenase"/>
    <property type="match status" value="1"/>
</dbReference>
<dbReference type="EMBL" id="JBBBOO010000010">
    <property type="protein sequence ID" value="MEI7064903.1"/>
    <property type="molecule type" value="Genomic_DNA"/>
</dbReference>
<dbReference type="Gene3D" id="3.30.980.20">
    <property type="entry name" value="Putative mannosyl-3-phosphoglycerate phosphatase, domain 2"/>
    <property type="match status" value="1"/>
</dbReference>
<evidence type="ECO:0000256" key="2">
    <source>
        <dbReference type="ARBA" id="ARBA00022801"/>
    </source>
</evidence>
<reference evidence="4 5" key="1">
    <citation type="submission" date="2024-03" db="EMBL/GenBank/DDBJ databases">
        <title>Analysis of soft rot Pectobacteriaceae population diversity in US potato growing regions between 2016 and 2022.</title>
        <authorList>
            <person name="Ma X."/>
            <person name="Zhang X."/>
            <person name="Stodghill P."/>
            <person name="Rioux R."/>
            <person name="Babler B."/>
            <person name="Shrestha S."/>
            <person name="Babler B."/>
            <person name="Rivedal H."/>
            <person name="Frost K."/>
            <person name="Hao J."/>
            <person name="Secor G."/>
            <person name="Swingle B."/>
        </authorList>
    </citation>
    <scope>NUCLEOTIDE SEQUENCE [LARGE SCALE GENOMIC DNA]</scope>
    <source>
        <strain evidence="4 5">SR64</strain>
    </source>
</reference>
<organism evidence="4 5">
    <name type="scientific">Dickeya chrysanthemi</name>
    <name type="common">Pectobacterium chrysanthemi</name>
    <name type="synonym">Erwinia chrysanthemi</name>
    <dbReference type="NCBI Taxonomy" id="556"/>
    <lineage>
        <taxon>Bacteria</taxon>
        <taxon>Pseudomonadati</taxon>
        <taxon>Pseudomonadota</taxon>
        <taxon>Gammaproteobacteria</taxon>
        <taxon>Enterobacterales</taxon>
        <taxon>Pectobacteriaceae</taxon>
        <taxon>Dickeya</taxon>
    </lineage>
</organism>
<gene>
    <name evidence="4" type="ORF">WCU84_14685</name>
</gene>
<protein>
    <submittedName>
        <fullName evidence="4">Mannosyl-3-phosphoglycerate phosphatase-related protein</fullName>
        <ecNumber evidence="4">3.1.3.70</ecNumber>
    </submittedName>
</protein>
<dbReference type="NCBIfam" id="TIGR01484">
    <property type="entry name" value="HAD-SF-IIB"/>
    <property type="match status" value="1"/>
</dbReference>
<proteinExistence type="predicted"/>
<dbReference type="PANTHER" id="PTHR10000:SF8">
    <property type="entry name" value="HAD SUPERFAMILY HYDROLASE-LIKE, TYPE 3"/>
    <property type="match status" value="1"/>
</dbReference>
<dbReference type="SFLD" id="SFLDG01140">
    <property type="entry name" value="C2.B:_Phosphomannomutase_and_P"/>
    <property type="match status" value="1"/>
</dbReference>
<evidence type="ECO:0000256" key="3">
    <source>
        <dbReference type="ARBA" id="ARBA00022842"/>
    </source>
</evidence>
<keyword evidence="1" id="KW-0479">Metal-binding</keyword>
<dbReference type="InterPro" id="IPR036412">
    <property type="entry name" value="HAD-like_sf"/>
</dbReference>
<dbReference type="Pfam" id="PF08282">
    <property type="entry name" value="Hydrolase_3"/>
    <property type="match status" value="2"/>
</dbReference>
<dbReference type="RefSeq" id="WP_226052331.1">
    <property type="nucleotide sequence ID" value="NZ_CP161827.1"/>
</dbReference>
<dbReference type="GO" id="GO:0050531">
    <property type="term" value="F:mannosyl-3-phosphoglycerate phosphatase activity"/>
    <property type="evidence" value="ECO:0007669"/>
    <property type="project" value="UniProtKB-EC"/>
</dbReference>
<keyword evidence="5" id="KW-1185">Reference proteome</keyword>
<dbReference type="Proteomes" id="UP001359469">
    <property type="component" value="Unassembled WGS sequence"/>
</dbReference>
<dbReference type="SUPFAM" id="SSF56784">
    <property type="entry name" value="HAD-like"/>
    <property type="match status" value="1"/>
</dbReference>
<name>A0ABU8JPA1_DICCH</name>
<keyword evidence="3" id="KW-0460">Magnesium</keyword>
<dbReference type="NCBIfam" id="TIGR01486">
    <property type="entry name" value="HAD-SF-IIB-MPGP"/>
    <property type="match status" value="1"/>
</dbReference>
<dbReference type="InterPro" id="IPR006379">
    <property type="entry name" value="HAD-SF_hydro_IIB"/>
</dbReference>
<evidence type="ECO:0000256" key="1">
    <source>
        <dbReference type="ARBA" id="ARBA00022723"/>
    </source>
</evidence>
<dbReference type="NCBIfam" id="NF002976">
    <property type="entry name" value="PRK03669.1"/>
    <property type="match status" value="1"/>
</dbReference>
<dbReference type="InterPro" id="IPR023214">
    <property type="entry name" value="HAD_sf"/>
</dbReference>
<keyword evidence="2 4" id="KW-0378">Hydrolase</keyword>
<dbReference type="SFLD" id="SFLDG01142">
    <property type="entry name" value="C2.B.2:_Mannosyl-3-phosphoglyc"/>
    <property type="match status" value="1"/>
</dbReference>
<dbReference type="Gene3D" id="3.40.50.1000">
    <property type="entry name" value="HAD superfamily/HAD-like"/>
    <property type="match status" value="1"/>
</dbReference>